<gene>
    <name evidence="1" type="ORF">CRI93_10265</name>
</gene>
<evidence type="ECO:0000313" key="2">
    <source>
        <dbReference type="Proteomes" id="UP000221024"/>
    </source>
</evidence>
<dbReference type="OrthoDB" id="1494892at2"/>
<protein>
    <submittedName>
        <fullName evidence="1">Uncharacterized protein</fullName>
    </submittedName>
</protein>
<dbReference type="AlphaFoldDB" id="A0A2H3P5T1"/>
<comment type="caution">
    <text evidence="1">The sequence shown here is derived from an EMBL/GenBank/DDBJ whole genome shotgun (WGS) entry which is preliminary data.</text>
</comment>
<name>A0A2H3P5T1_9BACT</name>
<evidence type="ECO:0000313" key="1">
    <source>
        <dbReference type="EMBL" id="PEN06202.1"/>
    </source>
</evidence>
<accession>A0A2H3P5T1</accession>
<dbReference type="EMBL" id="PDEP01000009">
    <property type="protein sequence ID" value="PEN06202.1"/>
    <property type="molecule type" value="Genomic_DNA"/>
</dbReference>
<sequence length="191" mass="20834">MSDLPVDSGTRVAQLSTFAALGALSCTQDTTHTVLSDIGSIEGTEPDLVAEETLCLLATVTARAMAVGLRDHPEQAEALEAVLLQLPFQYRDYLIGRTMVEQEDPELAATGEAVRERLSKKQRFYETHFPEGQFPGPRALGDKLELWMGRVSPPGLPTTPQERLQELPIQAPIVAHAKLMLAYARQGEVPG</sequence>
<proteinExistence type="predicted"/>
<keyword evidence="2" id="KW-1185">Reference proteome</keyword>
<dbReference type="Proteomes" id="UP000221024">
    <property type="component" value="Unassembled WGS sequence"/>
</dbReference>
<dbReference type="RefSeq" id="WP_098062548.1">
    <property type="nucleotide sequence ID" value="NZ_PDEP01000009.1"/>
</dbReference>
<organism evidence="1 2">
    <name type="scientific">Longimonas halophila</name>
    <dbReference type="NCBI Taxonomy" id="1469170"/>
    <lineage>
        <taxon>Bacteria</taxon>
        <taxon>Pseudomonadati</taxon>
        <taxon>Rhodothermota</taxon>
        <taxon>Rhodothermia</taxon>
        <taxon>Rhodothermales</taxon>
        <taxon>Salisaetaceae</taxon>
        <taxon>Longimonas</taxon>
    </lineage>
</organism>
<reference evidence="1 2" key="1">
    <citation type="submission" date="2017-10" db="EMBL/GenBank/DDBJ databases">
        <title>Draft genome of Longimonas halophila.</title>
        <authorList>
            <person name="Goh K.M."/>
            <person name="Shamsir M.S."/>
            <person name="Lim S.W."/>
        </authorList>
    </citation>
    <scope>NUCLEOTIDE SEQUENCE [LARGE SCALE GENOMIC DNA]</scope>
    <source>
        <strain evidence="1 2">KCTC 42399</strain>
    </source>
</reference>